<reference evidence="16" key="1">
    <citation type="submission" date="2021-01" db="EMBL/GenBank/DDBJ databases">
        <title>Description of Breznakiella homolactica.</title>
        <authorList>
            <person name="Song Y."/>
            <person name="Brune A."/>
        </authorList>
    </citation>
    <scope>NUCLEOTIDE SEQUENCE</scope>
    <source>
        <strain evidence="16">RmG30</strain>
    </source>
</reference>
<comment type="similarity">
    <text evidence="3 13">Belongs to the DapA family.</text>
</comment>
<evidence type="ECO:0000313" key="17">
    <source>
        <dbReference type="Proteomes" id="UP000595917"/>
    </source>
</evidence>
<comment type="catalytic activity">
    <reaction evidence="11">
        <text>L-aspartate 4-semialdehyde + pyruvate = (2S,4S)-4-hydroxy-2,3,4,5-tetrahydrodipicolinate + H2O + H(+)</text>
        <dbReference type="Rhea" id="RHEA:34171"/>
        <dbReference type="ChEBI" id="CHEBI:15361"/>
        <dbReference type="ChEBI" id="CHEBI:15377"/>
        <dbReference type="ChEBI" id="CHEBI:15378"/>
        <dbReference type="ChEBI" id="CHEBI:67139"/>
        <dbReference type="ChEBI" id="CHEBI:537519"/>
        <dbReference type="EC" id="4.3.3.7"/>
    </reaction>
</comment>
<evidence type="ECO:0000256" key="9">
    <source>
        <dbReference type="ARBA" id="ARBA00023239"/>
    </source>
</evidence>
<feature type="binding site" evidence="15">
    <location>
        <position position="205"/>
    </location>
    <ligand>
        <name>pyruvate</name>
        <dbReference type="ChEBI" id="CHEBI:15361"/>
    </ligand>
</feature>
<dbReference type="GO" id="GO:0008840">
    <property type="term" value="F:4-hydroxy-tetrahydrodipicolinate synthase activity"/>
    <property type="evidence" value="ECO:0007669"/>
    <property type="project" value="UniProtKB-UniRule"/>
</dbReference>
<dbReference type="Gene3D" id="3.20.20.70">
    <property type="entry name" value="Aldolase class I"/>
    <property type="match status" value="1"/>
</dbReference>
<dbReference type="GO" id="GO:0009089">
    <property type="term" value="P:lysine biosynthetic process via diaminopimelate"/>
    <property type="evidence" value="ECO:0007669"/>
    <property type="project" value="UniProtKB-UniRule"/>
</dbReference>
<dbReference type="InterPro" id="IPR002220">
    <property type="entry name" value="DapA-like"/>
</dbReference>
<evidence type="ECO:0000256" key="5">
    <source>
        <dbReference type="ARBA" id="ARBA00022490"/>
    </source>
</evidence>
<keyword evidence="7" id="KW-0220">Diaminopimelate biosynthesis</keyword>
<evidence type="ECO:0000256" key="3">
    <source>
        <dbReference type="ARBA" id="ARBA00007592"/>
    </source>
</evidence>
<keyword evidence="6" id="KW-0028">Amino-acid biosynthesis</keyword>
<dbReference type="CDD" id="cd00408">
    <property type="entry name" value="DHDPS-like"/>
    <property type="match status" value="1"/>
</dbReference>
<accession>A0A7T7XLN9</accession>
<evidence type="ECO:0000256" key="15">
    <source>
        <dbReference type="PIRSR" id="PIRSR001365-2"/>
    </source>
</evidence>
<dbReference type="SMART" id="SM01130">
    <property type="entry name" value="DHDPS"/>
    <property type="match status" value="1"/>
</dbReference>
<keyword evidence="10" id="KW-0704">Schiff base</keyword>
<dbReference type="EMBL" id="CP067089">
    <property type="protein sequence ID" value="QQO08512.1"/>
    <property type="molecule type" value="Genomic_DNA"/>
</dbReference>
<keyword evidence="8" id="KW-0457">Lysine biosynthesis</keyword>
<keyword evidence="17" id="KW-1185">Reference proteome</keyword>
<evidence type="ECO:0000256" key="1">
    <source>
        <dbReference type="ARBA" id="ARBA00003294"/>
    </source>
</evidence>
<evidence type="ECO:0000256" key="13">
    <source>
        <dbReference type="PIRNR" id="PIRNR001365"/>
    </source>
</evidence>
<dbReference type="InterPro" id="IPR005263">
    <property type="entry name" value="DapA"/>
</dbReference>
<keyword evidence="9 13" id="KW-0456">Lyase</keyword>
<feature type="active site" description="Schiff-base intermediate with substrate" evidence="14">
    <location>
        <position position="164"/>
    </location>
</feature>
<dbReference type="PROSITE" id="PS00666">
    <property type="entry name" value="DHDPS_2"/>
    <property type="match status" value="1"/>
</dbReference>
<protein>
    <recommendedName>
        <fullName evidence="4 12">4-hydroxy-tetrahydrodipicolinate synthase</fullName>
        <ecNumber evidence="4 12">4.3.3.7</ecNumber>
    </recommendedName>
</protein>
<dbReference type="NCBIfam" id="TIGR00674">
    <property type="entry name" value="dapA"/>
    <property type="match status" value="1"/>
</dbReference>
<dbReference type="InterPro" id="IPR020625">
    <property type="entry name" value="Schiff_base-form_aldolases_AS"/>
</dbReference>
<dbReference type="Proteomes" id="UP000595917">
    <property type="component" value="Chromosome"/>
</dbReference>
<dbReference type="GO" id="GO:0019877">
    <property type="term" value="P:diaminopimelate biosynthetic process"/>
    <property type="evidence" value="ECO:0007669"/>
    <property type="project" value="UniProtKB-KW"/>
</dbReference>
<keyword evidence="5" id="KW-0963">Cytoplasm</keyword>
<proteinExistence type="inferred from homology"/>
<evidence type="ECO:0000256" key="2">
    <source>
        <dbReference type="ARBA" id="ARBA00005120"/>
    </source>
</evidence>
<evidence type="ECO:0000256" key="6">
    <source>
        <dbReference type="ARBA" id="ARBA00022605"/>
    </source>
</evidence>
<evidence type="ECO:0000256" key="11">
    <source>
        <dbReference type="ARBA" id="ARBA00047836"/>
    </source>
</evidence>
<feature type="active site" description="Proton donor/acceptor" evidence="14">
    <location>
        <position position="136"/>
    </location>
</feature>
<evidence type="ECO:0000256" key="12">
    <source>
        <dbReference type="NCBIfam" id="TIGR00674"/>
    </source>
</evidence>
<evidence type="ECO:0000256" key="8">
    <source>
        <dbReference type="ARBA" id="ARBA00023154"/>
    </source>
</evidence>
<gene>
    <name evidence="16" type="primary">dapA</name>
    <name evidence="16" type="ORF">JFL75_16475</name>
</gene>
<dbReference type="RefSeq" id="WP_215625818.1">
    <property type="nucleotide sequence ID" value="NZ_CP067089.2"/>
</dbReference>
<comment type="pathway">
    <text evidence="2">Amino-acid biosynthesis; L-lysine biosynthesis via DAP pathway; (S)-tetrahydrodipicolinate from L-aspartate: step 3/4.</text>
</comment>
<dbReference type="PANTHER" id="PTHR12128:SF66">
    <property type="entry name" value="4-HYDROXY-2-OXOGLUTARATE ALDOLASE, MITOCHONDRIAL"/>
    <property type="match status" value="1"/>
</dbReference>
<name>A0A7T7XLN9_9SPIR</name>
<evidence type="ECO:0000256" key="10">
    <source>
        <dbReference type="ARBA" id="ARBA00023270"/>
    </source>
</evidence>
<dbReference type="PRINTS" id="PR00146">
    <property type="entry name" value="DHPICSNTHASE"/>
</dbReference>
<dbReference type="EC" id="4.3.3.7" evidence="4 12"/>
<dbReference type="SUPFAM" id="SSF51569">
    <property type="entry name" value="Aldolase"/>
    <property type="match status" value="1"/>
</dbReference>
<dbReference type="UniPathway" id="UPA00034">
    <property type="reaction ID" value="UER00017"/>
</dbReference>
<sequence length="293" mass="31776">MENHVRGIIPAVITPFLENGSINFEEYKTLLQFLVKAGVNAVFISGNAGEFYSLTFDEKARLIKEAQKSIGNTVPIIFGSGAVTTEETVALTKMAESEGADVITVITPYLIKPTEDELFAHFSAVCGATKLPVLLYNNPAITSVPISSALVKRLLCFDNLVGIKDSSGDFALTLDFMHLSKELQVFAGRDGLILATLLHGGAGAVSSIASACPELAVSIYRHFINNEMEKAVEAQHCLAKLRQCFNLGTFPSVVKEVLSMRGFSPGLPRKPVGPLPEEKRRILESTLRDIHVL</sequence>
<comment type="function">
    <text evidence="1">Catalyzes the condensation of (S)-aspartate-beta-semialdehyde [(S)-ASA] and pyruvate to 4-hydroxy-tetrahydrodipicolinate (HTPA).</text>
</comment>
<evidence type="ECO:0000256" key="4">
    <source>
        <dbReference type="ARBA" id="ARBA00012086"/>
    </source>
</evidence>
<evidence type="ECO:0000313" key="16">
    <source>
        <dbReference type="EMBL" id="QQO08512.1"/>
    </source>
</evidence>
<dbReference type="PANTHER" id="PTHR12128">
    <property type="entry name" value="DIHYDRODIPICOLINATE SYNTHASE"/>
    <property type="match status" value="1"/>
</dbReference>
<evidence type="ECO:0000256" key="14">
    <source>
        <dbReference type="PIRSR" id="PIRSR001365-1"/>
    </source>
</evidence>
<dbReference type="KEGG" id="bhc:JFL75_16475"/>
<dbReference type="InterPro" id="IPR013785">
    <property type="entry name" value="Aldolase_TIM"/>
</dbReference>
<organism evidence="16 17">
    <name type="scientific">Breznakiella homolactica</name>
    <dbReference type="NCBI Taxonomy" id="2798577"/>
    <lineage>
        <taxon>Bacteria</taxon>
        <taxon>Pseudomonadati</taxon>
        <taxon>Spirochaetota</taxon>
        <taxon>Spirochaetia</taxon>
        <taxon>Spirochaetales</taxon>
        <taxon>Breznakiellaceae</taxon>
        <taxon>Breznakiella</taxon>
    </lineage>
</organism>
<dbReference type="Pfam" id="PF00701">
    <property type="entry name" value="DHDPS"/>
    <property type="match status" value="1"/>
</dbReference>
<evidence type="ECO:0000256" key="7">
    <source>
        <dbReference type="ARBA" id="ARBA00022915"/>
    </source>
</evidence>
<dbReference type="AlphaFoldDB" id="A0A7T7XLN9"/>
<dbReference type="PIRSF" id="PIRSF001365">
    <property type="entry name" value="DHDPS"/>
    <property type="match status" value="1"/>
</dbReference>